<feature type="compositionally biased region" description="Basic and acidic residues" evidence="1">
    <location>
        <begin position="393"/>
        <end position="404"/>
    </location>
</feature>
<comment type="caution">
    <text evidence="2">The sequence shown here is derived from an EMBL/GenBank/DDBJ whole genome shotgun (WGS) entry which is preliminary data.</text>
</comment>
<dbReference type="Gene3D" id="3.80.10.10">
    <property type="entry name" value="Ribonuclease Inhibitor"/>
    <property type="match status" value="1"/>
</dbReference>
<feature type="compositionally biased region" description="Basic residues" evidence="1">
    <location>
        <begin position="18"/>
        <end position="28"/>
    </location>
</feature>
<sequence length="741" mass="79106">MSSGVRVHSPTPTPPSMKKSRGKRRSQRNGKSGDREGVGRGASNVVVNPALEADDAEEVRDKVEGDGRALEYDVFEDALSSEKLYRICGTRKLDSVTSLEIIVDSSRIALDNLPDFLPNLTSLMLDNSRISSMRDLGTNLKALQTLSLADVGLTELDGISALSCLRELRLADNSIHDLTPLAMHETLQILDLKGNEIDDFGAVEMLGTCGLLYSLDLRKNFVSEHASNYRKIVTYHVPQLRVLDGRHVAHHESDAVDDDLLSSSVAELNKLAAGRKHNREQKEKEKAERRRKKGQMRGDPVKNLLSPPQALGGSPSAPQLLAGGAGIISTTSGSELSRGTVTLGGNAVRSILMKRRSIAEMESSSKMAFASPDKGAGEESKGANSGSGSDSDSPQHEQGRKGGGGERAGGARPHTSGMGGGGKEDSPLFFRRPHTAIGGSAGRGRSGEGMDGRPMSASSGGSGGARRGLLIKNGVGWSPDKFSKQRRHYSFQNKRSGIRLLDVESDDSDGEGGGGSDGSSSDDEVMCSRARMKEMSRQLAKSGGGGGGERITGSPASSKGGTPGSTPGTGGKKVGFKTFSDKAGMQLGFDLRGSLANITTWIDEGSEEGEEREGGDEMVAKGMERGGDKGIMSKESLVAQVQDVVVGEDDLAGDEGLEEDHIPYERGAANDMTDKELIRLLKQQPKDVPVMRTRESFRRFFARMKRDRMEYVLRAANAGKDNGAADKKVAKRMALMDDCLV</sequence>
<organism evidence="2 3">
    <name type="scientific">Triparma columacea</name>
    <dbReference type="NCBI Taxonomy" id="722753"/>
    <lineage>
        <taxon>Eukaryota</taxon>
        <taxon>Sar</taxon>
        <taxon>Stramenopiles</taxon>
        <taxon>Ochrophyta</taxon>
        <taxon>Bolidophyceae</taxon>
        <taxon>Parmales</taxon>
        <taxon>Triparmaceae</taxon>
        <taxon>Triparma</taxon>
    </lineage>
</organism>
<proteinExistence type="predicted"/>
<dbReference type="PANTHER" id="PTHR22708:SF0">
    <property type="entry name" value="LEUCINE-RICH REPEAT-CONTAINING PROTEIN 56"/>
    <property type="match status" value="1"/>
</dbReference>
<evidence type="ECO:0000313" key="2">
    <source>
        <dbReference type="EMBL" id="GMI46820.1"/>
    </source>
</evidence>
<accession>A0A9W7GK79</accession>
<dbReference type="Pfam" id="PF14580">
    <property type="entry name" value="LRR_9"/>
    <property type="match status" value="1"/>
</dbReference>
<gene>
    <name evidence="2" type="ORF">TrCOL_g8164</name>
</gene>
<feature type="region of interest" description="Disordered" evidence="1">
    <location>
        <begin position="271"/>
        <end position="318"/>
    </location>
</feature>
<dbReference type="AlphaFoldDB" id="A0A9W7GK79"/>
<dbReference type="PANTHER" id="PTHR22708">
    <property type="entry name" value="LEUCINE-RICH REPEAT-CONTAINING PROTEIN 56"/>
    <property type="match status" value="1"/>
</dbReference>
<feature type="region of interest" description="Disordered" evidence="1">
    <location>
        <begin position="360"/>
        <end position="577"/>
    </location>
</feature>
<feature type="compositionally biased region" description="Gly residues" evidence="1">
    <location>
        <begin position="561"/>
        <end position="573"/>
    </location>
</feature>
<dbReference type="SUPFAM" id="SSF52058">
    <property type="entry name" value="L domain-like"/>
    <property type="match status" value="1"/>
</dbReference>
<protein>
    <submittedName>
        <fullName evidence="2">Uncharacterized protein</fullName>
    </submittedName>
</protein>
<reference evidence="3" key="1">
    <citation type="journal article" date="2023" name="Commun. Biol.">
        <title>Genome analysis of Parmales, the sister group of diatoms, reveals the evolutionary specialization of diatoms from phago-mixotrophs to photoautotrophs.</title>
        <authorList>
            <person name="Ban H."/>
            <person name="Sato S."/>
            <person name="Yoshikawa S."/>
            <person name="Yamada K."/>
            <person name="Nakamura Y."/>
            <person name="Ichinomiya M."/>
            <person name="Sato N."/>
            <person name="Blanc-Mathieu R."/>
            <person name="Endo H."/>
            <person name="Kuwata A."/>
            <person name="Ogata H."/>
        </authorList>
    </citation>
    <scope>NUCLEOTIDE SEQUENCE [LARGE SCALE GENOMIC DNA]</scope>
</reference>
<dbReference type="OrthoDB" id="201275at2759"/>
<evidence type="ECO:0000313" key="3">
    <source>
        <dbReference type="Proteomes" id="UP001165065"/>
    </source>
</evidence>
<dbReference type="Proteomes" id="UP001165065">
    <property type="component" value="Unassembled WGS sequence"/>
</dbReference>
<dbReference type="InterPro" id="IPR040091">
    <property type="entry name" value="LRRC56"/>
</dbReference>
<dbReference type="EMBL" id="BRYA01000314">
    <property type="protein sequence ID" value="GMI46820.1"/>
    <property type="molecule type" value="Genomic_DNA"/>
</dbReference>
<dbReference type="InterPro" id="IPR032675">
    <property type="entry name" value="LRR_dom_sf"/>
</dbReference>
<evidence type="ECO:0000256" key="1">
    <source>
        <dbReference type="SAM" id="MobiDB-lite"/>
    </source>
</evidence>
<keyword evidence="3" id="KW-1185">Reference proteome</keyword>
<name>A0A9W7GK79_9STRA</name>
<feature type="region of interest" description="Disordered" evidence="1">
    <location>
        <begin position="1"/>
        <end position="59"/>
    </location>
</feature>